<feature type="compositionally biased region" description="Gly residues" evidence="9">
    <location>
        <begin position="832"/>
        <end position="862"/>
    </location>
</feature>
<dbReference type="RefSeq" id="XP_032835688.1">
    <property type="nucleotide sequence ID" value="XM_032979797.1"/>
</dbReference>
<keyword evidence="5" id="KW-0967">Endosome</keyword>
<dbReference type="KEGG" id="pmrn:116957562"/>
<feature type="compositionally biased region" description="Basic and acidic residues" evidence="9">
    <location>
        <begin position="403"/>
        <end position="419"/>
    </location>
</feature>
<evidence type="ECO:0000313" key="15">
    <source>
        <dbReference type="RefSeq" id="XP_032835688.1"/>
    </source>
</evidence>
<proteinExistence type="inferred from homology"/>
<evidence type="ECO:0000259" key="11">
    <source>
        <dbReference type="Pfam" id="PF16854"/>
    </source>
</evidence>
<dbReference type="GO" id="GO:0042147">
    <property type="term" value="P:retrograde transport, endosome to Golgi"/>
    <property type="evidence" value="ECO:0007669"/>
    <property type="project" value="InterPro"/>
</dbReference>
<dbReference type="GO" id="GO:0010008">
    <property type="term" value="C:endosome membrane"/>
    <property type="evidence" value="ECO:0007669"/>
    <property type="project" value="UniProtKB-SubCell"/>
</dbReference>
<gene>
    <name evidence="13 14 15" type="primary">VPS53</name>
</gene>
<protein>
    <recommendedName>
        <fullName evidence="4">Vacuolar protein sorting-associated protein 53 homolog</fullName>
    </recommendedName>
</protein>
<dbReference type="Gene3D" id="1.10.357.110">
    <property type="entry name" value="Vacuolar protein sorting-associated protein 53, C-terminus"/>
    <property type="match status" value="1"/>
</dbReference>
<dbReference type="RefSeq" id="XP_032835686.1">
    <property type="nucleotide sequence ID" value="XM_032979795.1"/>
</dbReference>
<dbReference type="PANTHER" id="PTHR12820:SF0">
    <property type="entry name" value="VACUOLAR PROTEIN SORTING-ASSOCIATED PROTEIN 53 HOMOLOG"/>
    <property type="match status" value="1"/>
</dbReference>
<dbReference type="InterPro" id="IPR007234">
    <property type="entry name" value="Vps53_N"/>
</dbReference>
<evidence type="ECO:0000313" key="12">
    <source>
        <dbReference type="Proteomes" id="UP001318040"/>
    </source>
</evidence>
<comment type="similarity">
    <text evidence="3">Belongs to the VPS53 family.</text>
</comment>
<dbReference type="Pfam" id="PF04100">
    <property type="entry name" value="Vps53_N"/>
    <property type="match status" value="1"/>
</dbReference>
<dbReference type="GO" id="GO:0000938">
    <property type="term" value="C:GARP complex"/>
    <property type="evidence" value="ECO:0007669"/>
    <property type="project" value="InterPro"/>
</dbReference>
<feature type="region of interest" description="Disordered" evidence="9">
    <location>
        <begin position="463"/>
        <end position="491"/>
    </location>
</feature>
<dbReference type="AlphaFoldDB" id="A0AAJ7XIH5"/>
<evidence type="ECO:0000313" key="13">
    <source>
        <dbReference type="RefSeq" id="XP_032835686.1"/>
    </source>
</evidence>
<feature type="compositionally biased region" description="Gly residues" evidence="9">
    <location>
        <begin position="480"/>
        <end position="491"/>
    </location>
</feature>
<evidence type="ECO:0000313" key="14">
    <source>
        <dbReference type="RefSeq" id="XP_032835687.1"/>
    </source>
</evidence>
<keyword evidence="8" id="KW-0175">Coiled coil</keyword>
<evidence type="ECO:0000256" key="5">
    <source>
        <dbReference type="ARBA" id="ARBA00022753"/>
    </source>
</evidence>
<feature type="region of interest" description="Disordered" evidence="9">
    <location>
        <begin position="828"/>
        <end position="888"/>
    </location>
</feature>
<dbReference type="Proteomes" id="UP001318040">
    <property type="component" value="Chromosome 77"/>
</dbReference>
<keyword evidence="6" id="KW-0333">Golgi apparatus</keyword>
<name>A0AAJ7XIH5_PETMA</name>
<feature type="coiled-coil region" evidence="8">
    <location>
        <begin position="59"/>
        <end position="139"/>
    </location>
</feature>
<keyword evidence="7" id="KW-0472">Membrane</keyword>
<feature type="region of interest" description="Disordered" evidence="9">
    <location>
        <begin position="373"/>
        <end position="419"/>
    </location>
</feature>
<feature type="compositionally biased region" description="Pro residues" evidence="9">
    <location>
        <begin position="465"/>
        <end position="479"/>
    </location>
</feature>
<evidence type="ECO:0000259" key="10">
    <source>
        <dbReference type="Pfam" id="PF04100"/>
    </source>
</evidence>
<dbReference type="PANTHER" id="PTHR12820">
    <property type="entry name" value="VACUOLAR SORTING PROTEIN 53"/>
    <property type="match status" value="1"/>
</dbReference>
<evidence type="ECO:0000256" key="8">
    <source>
        <dbReference type="SAM" id="Coils"/>
    </source>
</evidence>
<organism evidence="12 13">
    <name type="scientific">Petromyzon marinus</name>
    <name type="common">Sea lamprey</name>
    <dbReference type="NCBI Taxonomy" id="7757"/>
    <lineage>
        <taxon>Eukaryota</taxon>
        <taxon>Metazoa</taxon>
        <taxon>Chordata</taxon>
        <taxon>Craniata</taxon>
        <taxon>Vertebrata</taxon>
        <taxon>Cyclostomata</taxon>
        <taxon>Hyperoartia</taxon>
        <taxon>Petromyzontiformes</taxon>
        <taxon>Petromyzontidae</taxon>
        <taxon>Petromyzon</taxon>
    </lineage>
</organism>
<dbReference type="InterPro" id="IPR038260">
    <property type="entry name" value="Vps53_C_sf"/>
</dbReference>
<dbReference type="GO" id="GO:0005829">
    <property type="term" value="C:cytosol"/>
    <property type="evidence" value="ECO:0007669"/>
    <property type="project" value="GOC"/>
</dbReference>
<evidence type="ECO:0000256" key="2">
    <source>
        <dbReference type="ARBA" id="ARBA00004481"/>
    </source>
</evidence>
<feature type="domain" description="Vps53 C-terminal" evidence="11">
    <location>
        <begin position="726"/>
        <end position="811"/>
    </location>
</feature>
<evidence type="ECO:0000256" key="3">
    <source>
        <dbReference type="ARBA" id="ARBA00008628"/>
    </source>
</evidence>
<reference evidence="13 14" key="1">
    <citation type="submission" date="2025-04" db="UniProtKB">
        <authorList>
            <consortium name="RefSeq"/>
        </authorList>
    </citation>
    <scope>IDENTIFICATION</scope>
    <source>
        <tissue evidence="13 14">Sperm</tissue>
    </source>
</reference>
<evidence type="ECO:0000256" key="6">
    <source>
        <dbReference type="ARBA" id="ARBA00023034"/>
    </source>
</evidence>
<comment type="subcellular location">
    <subcellularLocation>
        <location evidence="2">Endosome membrane</location>
        <topology evidence="2">Peripheral membrane protein</topology>
    </subcellularLocation>
    <subcellularLocation>
        <location evidence="1">Golgi apparatus</location>
        <location evidence="1">trans-Golgi network membrane</location>
        <topology evidence="1">Peripheral membrane protein</topology>
    </subcellularLocation>
</comment>
<sequence>MEEEDADLAVDEELGALLVFSPDVERAIEQVFPSQDPLDQRDFNVVDYINSLFPTEQSLANIDEVVSKIRLKIRRLDEEIRVVVRGQTNVGQDGRQALEEAQRAIQQLFGKIKEIKEKAERSEEMVKEITRDIKQLDHAKRHLTTSITTLNHLHMLVGGVDSLEALTCRRQYGDVRNLLHGVLNVLDHFHKYTAVPQIRQLDERVRAVQSELGTQILNDFEEAFPSHGGKRPAGPSLVLRDACLVADILDSRVRSDIIRKFITQHLSEYLLLFQENQDVAWLDKIDRRYAWAKRQLLEYEEKYGRLFPLHWAMPERIALQFCSITRSELARLMRARSGDLEVKLLLFAIRRTAAFEALLAQRFSGSTLVTGPQTPKLPSAVSGENSFAGAEEAEAEDAEAEEAEAHGESGSQRETELDKPRKALVAESPFHGIICKCFEPHLNVYIESQDRNLTQLIQRFAQEARPPPAPQPPPPPAPQPGGGAGGTGAGGGGAAGGAVLPSCADLFVYYKRCLVQCSQLSRGEALLGLAAVFQKHLQEYATRVLQHILPKTPSGSVGLTISSLLKDRDATDTTRFTADELGLICTVLSTAEYCLATTQQLEEKLKEKVEPSLADKINLVAETDSFSAVISHCIQLLVQDLDSACDPALTAMSKMPWQNVEHVGDQSAYVTSVVGHVKSNVPVVRHCLACTRKYFTQFCLKFASAFIPKFINQLFKCKPVSMVGAEQLLLDTHSLKTALLELPSVGAAVVRKAPAAYTKVVVKGMTRAEMILKLVMSPHEPPQVFVDNFMKLLSDSGAPDTFQRVLDMKGLKRSEQSSMLELLRHRHHHQPGGAGGAGGGGGGGGGGVVPLIPRGGGGAGGGGPPPPHSGAPLGLSAGTSPEQENSRIRRLEKLIKKRL</sequence>
<dbReference type="Pfam" id="PF16854">
    <property type="entry name" value="VPS53_C"/>
    <property type="match status" value="1"/>
</dbReference>
<dbReference type="InterPro" id="IPR039766">
    <property type="entry name" value="Vps53"/>
</dbReference>
<dbReference type="InterPro" id="IPR031745">
    <property type="entry name" value="Vps53_C"/>
</dbReference>
<accession>A0AAJ7XIH5</accession>
<evidence type="ECO:0000256" key="4">
    <source>
        <dbReference type="ARBA" id="ARBA00014103"/>
    </source>
</evidence>
<dbReference type="RefSeq" id="XP_032835687.1">
    <property type="nucleotide sequence ID" value="XM_032979796.1"/>
</dbReference>
<feature type="domain" description="Vps53 N-terminal" evidence="10">
    <location>
        <begin position="42"/>
        <end position="464"/>
    </location>
</feature>
<evidence type="ECO:0000256" key="1">
    <source>
        <dbReference type="ARBA" id="ARBA00004150"/>
    </source>
</evidence>
<keyword evidence="12" id="KW-1185">Reference proteome</keyword>
<evidence type="ECO:0000256" key="9">
    <source>
        <dbReference type="SAM" id="MobiDB-lite"/>
    </source>
</evidence>
<evidence type="ECO:0000256" key="7">
    <source>
        <dbReference type="ARBA" id="ARBA00023136"/>
    </source>
</evidence>
<feature type="compositionally biased region" description="Acidic residues" evidence="9">
    <location>
        <begin position="391"/>
        <end position="402"/>
    </location>
</feature>